<dbReference type="AlphaFoldDB" id="A0A6J4IUZ9"/>
<proteinExistence type="predicted"/>
<gene>
    <name evidence="2" type="ORF">AVDCRST_MAG54-2445</name>
</gene>
<name>A0A6J4IUZ9_9PSEU</name>
<reference evidence="2" key="1">
    <citation type="submission" date="2020-02" db="EMBL/GenBank/DDBJ databases">
        <authorList>
            <person name="Meier V. D."/>
        </authorList>
    </citation>
    <scope>NUCLEOTIDE SEQUENCE</scope>
    <source>
        <strain evidence="2">AVDCRST_MAG54</strain>
    </source>
</reference>
<sequence length="150" mass="16042">MEQTFAALDEDVRSEEDELLPRLQQELGPVALRLLGLQWGLLRLTSPTRPHPVVSRRPPGQVLSALPLTVLDRARDRLQQLGEALGGRVAGVLGVVDQALAGASGAVERSPVIRTGQRPETGRGTAPDRDRDDPAAPVGRAGAVREERPG</sequence>
<organism evidence="2">
    <name type="scientific">uncultured Actinomycetospora sp</name>
    <dbReference type="NCBI Taxonomy" id="1135996"/>
    <lineage>
        <taxon>Bacteria</taxon>
        <taxon>Bacillati</taxon>
        <taxon>Actinomycetota</taxon>
        <taxon>Actinomycetes</taxon>
        <taxon>Pseudonocardiales</taxon>
        <taxon>Pseudonocardiaceae</taxon>
        <taxon>Actinomycetospora</taxon>
        <taxon>environmental samples</taxon>
    </lineage>
</organism>
<evidence type="ECO:0000313" key="2">
    <source>
        <dbReference type="EMBL" id="CAA9260236.1"/>
    </source>
</evidence>
<accession>A0A6J4IUZ9</accession>
<feature type="region of interest" description="Disordered" evidence="1">
    <location>
        <begin position="103"/>
        <end position="150"/>
    </location>
</feature>
<dbReference type="EMBL" id="CADCTH010000313">
    <property type="protein sequence ID" value="CAA9260236.1"/>
    <property type="molecule type" value="Genomic_DNA"/>
</dbReference>
<protein>
    <submittedName>
        <fullName evidence="2">Uncharacterized protein</fullName>
    </submittedName>
</protein>
<evidence type="ECO:0000256" key="1">
    <source>
        <dbReference type="SAM" id="MobiDB-lite"/>
    </source>
</evidence>